<keyword evidence="3" id="KW-0804">Transcription</keyword>
<dbReference type="PROSITE" id="PS50977">
    <property type="entry name" value="HTH_TETR_2"/>
    <property type="match status" value="1"/>
</dbReference>
<protein>
    <submittedName>
        <fullName evidence="7">TetR family transcriptional regulator</fullName>
    </submittedName>
</protein>
<dbReference type="SUPFAM" id="SSF48498">
    <property type="entry name" value="Tetracyclin repressor-like, C-terminal domain"/>
    <property type="match status" value="1"/>
</dbReference>
<dbReference type="Pfam" id="PF00440">
    <property type="entry name" value="TetR_N"/>
    <property type="match status" value="1"/>
</dbReference>
<evidence type="ECO:0000256" key="1">
    <source>
        <dbReference type="ARBA" id="ARBA00023015"/>
    </source>
</evidence>
<dbReference type="InterPro" id="IPR036271">
    <property type="entry name" value="Tet_transcr_reg_TetR-rel_C_sf"/>
</dbReference>
<dbReference type="InterPro" id="IPR009057">
    <property type="entry name" value="Homeodomain-like_sf"/>
</dbReference>
<dbReference type="Proteomes" id="UP000662818">
    <property type="component" value="Chromosome"/>
</dbReference>
<proteinExistence type="predicted"/>
<dbReference type="PANTHER" id="PTHR30055">
    <property type="entry name" value="HTH-TYPE TRANSCRIPTIONAL REGULATOR RUTR"/>
    <property type="match status" value="1"/>
</dbReference>
<feature type="region of interest" description="Disordered" evidence="5">
    <location>
        <begin position="1"/>
        <end position="24"/>
    </location>
</feature>
<keyword evidence="2 4" id="KW-0238">DNA-binding</keyword>
<keyword evidence="1" id="KW-0805">Transcription regulation</keyword>
<evidence type="ECO:0000313" key="7">
    <source>
        <dbReference type="EMBL" id="QSR26938.1"/>
    </source>
</evidence>
<name>A0ABX7PM91_9ACTN</name>
<gene>
    <name evidence="7" type="ORF">CFH99_15010</name>
</gene>
<dbReference type="EMBL" id="CP022295">
    <property type="protein sequence ID" value="QSR26938.1"/>
    <property type="molecule type" value="Genomic_DNA"/>
</dbReference>
<dbReference type="Gene3D" id="1.10.357.10">
    <property type="entry name" value="Tetracycline Repressor, domain 2"/>
    <property type="match status" value="1"/>
</dbReference>
<feature type="compositionally biased region" description="Basic residues" evidence="5">
    <location>
        <begin position="1"/>
        <end position="17"/>
    </location>
</feature>
<sequence>MTGRRNSRRRYGGRMARRKDQAARREHLISATLETIATHGLAGATMKNIAETAGISPRLVAYYYPEFEGLIEAAHQAATDRYYWSRQRDIEGDLAPAEKLARLMHSGLPRGKDLLLSQVLDEISVSASRSPMHATLMTLLFDREVSLYTSVLEVGAALGEFTLTDSADVIARNFVTLEDALGLHLLAHNSSITLERAEQQLASYAFSATGARITPKAPADAPTSPPKS</sequence>
<evidence type="ECO:0000259" key="6">
    <source>
        <dbReference type="PROSITE" id="PS50977"/>
    </source>
</evidence>
<organism evidence="7 8">
    <name type="scientific">Nocardioides aromaticivorans</name>
    <dbReference type="NCBI Taxonomy" id="200618"/>
    <lineage>
        <taxon>Bacteria</taxon>
        <taxon>Bacillati</taxon>
        <taxon>Actinomycetota</taxon>
        <taxon>Actinomycetes</taxon>
        <taxon>Propionibacteriales</taxon>
        <taxon>Nocardioidaceae</taxon>
        <taxon>Nocardioides</taxon>
    </lineage>
</organism>
<dbReference type="InterPro" id="IPR050109">
    <property type="entry name" value="HTH-type_TetR-like_transc_reg"/>
</dbReference>
<evidence type="ECO:0000256" key="4">
    <source>
        <dbReference type="PROSITE-ProRule" id="PRU00335"/>
    </source>
</evidence>
<dbReference type="InterPro" id="IPR001647">
    <property type="entry name" value="HTH_TetR"/>
</dbReference>
<reference evidence="7 8" key="1">
    <citation type="submission" date="2017-06" db="EMBL/GenBank/DDBJ databases">
        <title>Complete Genome Sequence of the Soil Carbazole-Degrading Bacterium Nocardioides aromaticivorans IC177.</title>
        <authorList>
            <person name="Vejarano F."/>
            <person name="Suzuki-Minakuchi C."/>
            <person name="Ohtsubo Y."/>
            <person name="Tsuda M."/>
            <person name="Okada K."/>
            <person name="Nojiri H."/>
        </authorList>
    </citation>
    <scope>NUCLEOTIDE SEQUENCE [LARGE SCALE GENOMIC DNA]</scope>
    <source>
        <strain evidence="7 8">IC177</strain>
    </source>
</reference>
<evidence type="ECO:0000256" key="3">
    <source>
        <dbReference type="ARBA" id="ARBA00023163"/>
    </source>
</evidence>
<evidence type="ECO:0000313" key="8">
    <source>
        <dbReference type="Proteomes" id="UP000662818"/>
    </source>
</evidence>
<keyword evidence="8" id="KW-1185">Reference proteome</keyword>
<evidence type="ECO:0000256" key="2">
    <source>
        <dbReference type="ARBA" id="ARBA00023125"/>
    </source>
</evidence>
<evidence type="ECO:0000256" key="5">
    <source>
        <dbReference type="SAM" id="MobiDB-lite"/>
    </source>
</evidence>
<feature type="DNA-binding region" description="H-T-H motif" evidence="4">
    <location>
        <begin position="45"/>
        <end position="64"/>
    </location>
</feature>
<dbReference type="PANTHER" id="PTHR30055:SF234">
    <property type="entry name" value="HTH-TYPE TRANSCRIPTIONAL REGULATOR BETI"/>
    <property type="match status" value="1"/>
</dbReference>
<feature type="domain" description="HTH tetR-type" evidence="6">
    <location>
        <begin position="22"/>
        <end position="82"/>
    </location>
</feature>
<dbReference type="SUPFAM" id="SSF46689">
    <property type="entry name" value="Homeodomain-like"/>
    <property type="match status" value="1"/>
</dbReference>
<accession>A0ABX7PM91</accession>